<evidence type="ECO:0000256" key="2">
    <source>
        <dbReference type="PIRSR" id="PIRSR005962-1"/>
    </source>
</evidence>
<evidence type="ECO:0000256" key="1">
    <source>
        <dbReference type="ARBA" id="ARBA00022801"/>
    </source>
</evidence>
<feature type="region of interest" description="Disordered" evidence="3">
    <location>
        <begin position="1"/>
        <end position="20"/>
    </location>
</feature>
<dbReference type="PATRIC" id="fig|251221.4.peg.381"/>
<dbReference type="EnsemblBacteria" id="BAC88315">
    <property type="protein sequence ID" value="BAC88315"/>
    <property type="gene ID" value="BAC88315"/>
</dbReference>
<dbReference type="GO" id="GO:0050118">
    <property type="term" value="F:N-acetyldiaminopimelate deacetylase activity"/>
    <property type="evidence" value="ECO:0007669"/>
    <property type="project" value="UniProtKB-ARBA"/>
</dbReference>
<dbReference type="PhylomeDB" id="Q7NNN7"/>
<feature type="domain" description="Peptidase M20 dimerisation" evidence="4">
    <location>
        <begin position="197"/>
        <end position="302"/>
    </location>
</feature>
<dbReference type="Gene3D" id="3.30.70.360">
    <property type="match status" value="1"/>
</dbReference>
<proteinExistence type="predicted"/>
<keyword evidence="1" id="KW-0378">Hydrolase</keyword>
<dbReference type="SUPFAM" id="SSF55031">
    <property type="entry name" value="Bacterial exopeptidase dimerisation domain"/>
    <property type="match status" value="1"/>
</dbReference>
<dbReference type="FunCoup" id="Q7NNN7">
    <property type="interactions" value="18"/>
</dbReference>
<dbReference type="Pfam" id="PF01546">
    <property type="entry name" value="Peptidase_M20"/>
    <property type="match status" value="1"/>
</dbReference>
<dbReference type="GO" id="GO:0016787">
    <property type="term" value="F:hydrolase activity"/>
    <property type="evidence" value="ECO:0000318"/>
    <property type="project" value="GO_Central"/>
</dbReference>
<dbReference type="PANTHER" id="PTHR11014:SF164">
    <property type="entry name" value="N-ACYL-L-AMINO ACID AMIDOHYDROLASE"/>
    <property type="match status" value="1"/>
</dbReference>
<dbReference type="PANTHER" id="PTHR11014">
    <property type="entry name" value="PEPTIDASE M20 FAMILY MEMBER"/>
    <property type="match status" value="1"/>
</dbReference>
<feature type="binding site" evidence="2">
    <location>
        <position position="151"/>
    </location>
    <ligand>
        <name>Mn(2+)</name>
        <dbReference type="ChEBI" id="CHEBI:29035"/>
        <label>2</label>
    </ligand>
</feature>
<dbReference type="FunFam" id="3.30.70.360:FF:000001">
    <property type="entry name" value="N-acetyldiaminopimelate deacetylase"/>
    <property type="match status" value="1"/>
</dbReference>
<protein>
    <submittedName>
        <fullName evidence="5">N-acyl-L-amino acid amidohydrolase</fullName>
    </submittedName>
</protein>
<keyword evidence="2" id="KW-0479">Metal-binding</keyword>
<feature type="binding site" evidence="2">
    <location>
        <position position="115"/>
    </location>
    <ligand>
        <name>Mn(2+)</name>
        <dbReference type="ChEBI" id="CHEBI:29035"/>
        <label>2</label>
    </ligand>
</feature>
<dbReference type="InterPro" id="IPR011650">
    <property type="entry name" value="Peptidase_M20_dimer"/>
</dbReference>
<dbReference type="Pfam" id="PF07687">
    <property type="entry name" value="M20_dimer"/>
    <property type="match status" value="1"/>
</dbReference>
<dbReference type="InterPro" id="IPR002933">
    <property type="entry name" value="Peptidase_M20"/>
</dbReference>
<feature type="binding site" evidence="2">
    <location>
        <position position="375"/>
    </location>
    <ligand>
        <name>Mn(2+)</name>
        <dbReference type="ChEBI" id="CHEBI:29035"/>
        <label>2</label>
    </ligand>
</feature>
<dbReference type="AlphaFoldDB" id="Q7NNN7"/>
<dbReference type="RefSeq" id="WP_011140377.1">
    <property type="nucleotide sequence ID" value="NC_005125.1"/>
</dbReference>
<evidence type="ECO:0000313" key="6">
    <source>
        <dbReference type="Proteomes" id="UP000000557"/>
    </source>
</evidence>
<dbReference type="Gene3D" id="3.40.630.10">
    <property type="entry name" value="Zn peptidases"/>
    <property type="match status" value="1"/>
</dbReference>
<evidence type="ECO:0000313" key="5">
    <source>
        <dbReference type="EMBL" id="BAC88315.1"/>
    </source>
</evidence>
<feature type="binding site" evidence="2">
    <location>
        <position position="117"/>
    </location>
    <ligand>
        <name>Mn(2+)</name>
        <dbReference type="ChEBI" id="CHEBI:29035"/>
        <label>2</label>
    </ligand>
</feature>
<organism evidence="5 6">
    <name type="scientific">Gloeobacter violaceus (strain ATCC 29082 / PCC 7421)</name>
    <dbReference type="NCBI Taxonomy" id="251221"/>
    <lineage>
        <taxon>Bacteria</taxon>
        <taxon>Bacillati</taxon>
        <taxon>Cyanobacteriota</taxon>
        <taxon>Cyanophyceae</taxon>
        <taxon>Gloeobacterales</taxon>
        <taxon>Gloeobacteraceae</taxon>
        <taxon>Gloeobacter</taxon>
    </lineage>
</organism>
<evidence type="ECO:0000259" key="4">
    <source>
        <dbReference type="Pfam" id="PF07687"/>
    </source>
</evidence>
<dbReference type="GO" id="GO:0019877">
    <property type="term" value="P:diaminopimelate biosynthetic process"/>
    <property type="evidence" value="ECO:0007669"/>
    <property type="project" value="UniProtKB-ARBA"/>
</dbReference>
<gene>
    <name evidence="5" type="ordered locus">glr0374</name>
</gene>
<dbReference type="STRING" id="251221.gene:10757846"/>
<dbReference type="EMBL" id="BA000045">
    <property type="protein sequence ID" value="BAC88315.1"/>
    <property type="molecule type" value="Genomic_DNA"/>
</dbReference>
<dbReference type="eggNOG" id="COG1473">
    <property type="taxonomic scope" value="Bacteria"/>
</dbReference>
<dbReference type="OrthoDB" id="9776731at2"/>
<dbReference type="KEGG" id="gvi:glr0374"/>
<dbReference type="GO" id="GO:0046872">
    <property type="term" value="F:metal ion binding"/>
    <property type="evidence" value="ECO:0007669"/>
    <property type="project" value="UniProtKB-KW"/>
</dbReference>
<evidence type="ECO:0000256" key="3">
    <source>
        <dbReference type="SAM" id="MobiDB-lite"/>
    </source>
</evidence>
<dbReference type="InParanoid" id="Q7NNN7"/>
<dbReference type="InterPro" id="IPR036264">
    <property type="entry name" value="Bact_exopeptidase_dim_dom"/>
</dbReference>
<dbReference type="SUPFAM" id="SSF53187">
    <property type="entry name" value="Zn-dependent exopeptidases"/>
    <property type="match status" value="1"/>
</dbReference>
<accession>Q7NNN7</accession>
<reference evidence="5 6" key="2">
    <citation type="journal article" date="2003" name="DNA Res.">
        <title>Complete genome structure of Gloeobacter violaceus PCC 7421, a cyanobacterium that lacks thylakoids (supplement).</title>
        <authorList>
            <person name="Nakamura Y."/>
            <person name="Kaneko T."/>
            <person name="Sato S."/>
            <person name="Mimuro M."/>
            <person name="Miyashita H."/>
            <person name="Tsuchiya T."/>
            <person name="Sasamoto S."/>
            <person name="Watanabe A."/>
            <person name="Kawashima K."/>
            <person name="Kishida Y."/>
            <person name="Kiyokawa C."/>
            <person name="Kohara M."/>
            <person name="Matsumoto M."/>
            <person name="Matsuno A."/>
            <person name="Nakazaki N."/>
            <person name="Shimpo S."/>
            <person name="Takeuchi C."/>
            <person name="Yamada M."/>
            <person name="Tabata S."/>
        </authorList>
    </citation>
    <scope>NUCLEOTIDE SEQUENCE [LARGE SCALE GENOMIC DNA]</scope>
    <source>
        <strain evidence="6">ATCC 29082 / PCC 7421</strain>
    </source>
</reference>
<dbReference type="Proteomes" id="UP000000557">
    <property type="component" value="Chromosome"/>
</dbReference>
<name>Q7NNN7_GLOVI</name>
<dbReference type="PIRSF" id="PIRSF005962">
    <property type="entry name" value="Pept_M20D_amidohydro"/>
    <property type="match status" value="1"/>
</dbReference>
<dbReference type="NCBIfam" id="TIGR01891">
    <property type="entry name" value="amidohydrolases"/>
    <property type="match status" value="1"/>
</dbReference>
<sequence length="407" mass="44150">MLLRRPRRTVMSDTPRPRPSIGALQPQLVQWRRHLHRFPELGFQEQATSRFIAQKLASWGIDVQTGVAKTGVVATIAGRGDGPVVAVRADMDALPILEGNRVEYASENTGIMHACGHDGHVAIALGTARWLAEHRDALPATVKILFQPAEEGPGGAKPMIEAGALASPDVAAIVGLHLWNNMPLGQVGVKGGPSFANAAKFKATILGRGGHGAIPQQTVDAVVVGAQVVNALQTIVARNVDPFEPAVVTVGKFQSGTNFNVIAQSAYLEGTVRCFSPELETRLPERIEQVIAGICQAHGASYEFEYDRHYPVLMNDPAVAELVRSVAEEFLGRGRVRPETTLGGEDMAFFLQKVPGCYFFLGSANPERGLDKPHHHPCFDFDETALGLGVELFVRCLERFWERSMAE</sequence>
<keyword evidence="6" id="KW-1185">Reference proteome</keyword>
<feature type="binding site" evidence="2">
    <location>
        <position position="177"/>
    </location>
    <ligand>
        <name>Mn(2+)</name>
        <dbReference type="ChEBI" id="CHEBI:29035"/>
        <label>2</label>
    </ligand>
</feature>
<dbReference type="InterPro" id="IPR017439">
    <property type="entry name" value="Amidohydrolase"/>
</dbReference>
<reference evidence="5 6" key="1">
    <citation type="journal article" date="2003" name="DNA Res.">
        <title>Complete genome structure of Gloeobacter violaceus PCC 7421, a cyanobacterium that lacks thylakoids.</title>
        <authorList>
            <person name="Nakamura Y."/>
            <person name="Kaneko T."/>
            <person name="Sato S."/>
            <person name="Mimuro M."/>
            <person name="Miyashita H."/>
            <person name="Tsuchiya T."/>
            <person name="Sasamoto S."/>
            <person name="Watanabe A."/>
            <person name="Kawashima K."/>
            <person name="Kishida Y."/>
            <person name="Kiyokawa C."/>
            <person name="Kohara M."/>
            <person name="Matsumoto M."/>
            <person name="Matsuno A."/>
            <person name="Nakazaki N."/>
            <person name="Shimpo S."/>
            <person name="Takeuchi C."/>
            <person name="Yamada M."/>
            <person name="Tabata S."/>
        </authorList>
    </citation>
    <scope>NUCLEOTIDE SEQUENCE [LARGE SCALE GENOMIC DNA]</scope>
    <source>
        <strain evidence="6">ATCC 29082 / PCC 7421</strain>
    </source>
</reference>
<dbReference type="HOGENOM" id="CLU_023257_0_1_3"/>
<comment type="cofactor">
    <cofactor evidence="2">
        <name>Mn(2+)</name>
        <dbReference type="ChEBI" id="CHEBI:29035"/>
    </cofactor>
    <text evidence="2">The Mn(2+) ion enhances activity.</text>
</comment>
<keyword evidence="2" id="KW-0464">Manganese</keyword>